<dbReference type="EC" id="2.7.99.-" evidence="2"/>
<dbReference type="AlphaFoldDB" id="A0AAU7XB07"/>
<reference evidence="2" key="1">
    <citation type="submission" date="2024-06" db="EMBL/GenBank/DDBJ databases">
        <title>Methylostella associata gen. nov., sp. nov., a novel Ancalomicrobiaceae-affiliated facultatively methylotrophic bacteria that feed on methanotrophs of the genus Methylococcus.</title>
        <authorList>
            <person name="Saltykova V."/>
            <person name="Danilova O.V."/>
            <person name="Oshkin I.Y."/>
            <person name="Belova S.E."/>
            <person name="Pimenov N.V."/>
            <person name="Dedysh S.N."/>
        </authorList>
    </citation>
    <scope>NUCLEOTIDE SEQUENCE</scope>
    <source>
        <strain evidence="2">S20</strain>
    </source>
</reference>
<gene>
    <name evidence="2" type="primary">chpT</name>
    <name evidence="2" type="ORF">ABS361_01335</name>
</gene>
<sequence length="223" mass="23381">MPDTSDIAALDLAALLASRVCHDIISPVGAITNGLEVLEEENNEEMRSFAMDLIRKSARQASAKLQFARLAFGAAGSAGAEIDLGDAETVTKGFMAGEKANLEWTATRVLMPKNLVKLLLNLVLISTHAIPRGGTIKLDVAGEAARPTFTLVCTGMNSRIPAHVEALLKGELGDAHPDAHMVQPIYAGLLAKAAGMTVTVTKDGDAVIFKAEPQNVPADAAEA</sequence>
<evidence type="ECO:0000259" key="1">
    <source>
        <dbReference type="Pfam" id="PF10090"/>
    </source>
</evidence>
<organism evidence="2">
    <name type="scientific">Methyloraptor flagellatus</name>
    <dbReference type="NCBI Taxonomy" id="3162530"/>
    <lineage>
        <taxon>Bacteria</taxon>
        <taxon>Pseudomonadati</taxon>
        <taxon>Pseudomonadota</taxon>
        <taxon>Alphaproteobacteria</taxon>
        <taxon>Hyphomicrobiales</taxon>
        <taxon>Ancalomicrobiaceae</taxon>
        <taxon>Methyloraptor</taxon>
    </lineage>
</organism>
<dbReference type="EMBL" id="CP158568">
    <property type="protein sequence ID" value="XBY44977.1"/>
    <property type="molecule type" value="Genomic_DNA"/>
</dbReference>
<dbReference type="Gene3D" id="3.30.565.10">
    <property type="entry name" value="Histidine kinase-like ATPase, C-terminal domain"/>
    <property type="match status" value="1"/>
</dbReference>
<keyword evidence="2" id="KW-0808">Transferase</keyword>
<dbReference type="GO" id="GO:0016740">
    <property type="term" value="F:transferase activity"/>
    <property type="evidence" value="ECO:0007669"/>
    <property type="project" value="UniProtKB-KW"/>
</dbReference>
<name>A0AAU7XB07_9HYPH</name>
<dbReference type="InterPro" id="IPR036890">
    <property type="entry name" value="HATPase_C_sf"/>
</dbReference>
<dbReference type="Pfam" id="PF10090">
    <property type="entry name" value="HPTransfase"/>
    <property type="match status" value="1"/>
</dbReference>
<dbReference type="RefSeq" id="WP_407050070.1">
    <property type="nucleotide sequence ID" value="NZ_CP158568.1"/>
</dbReference>
<feature type="domain" description="Histidine phosphotransferase ChpT C-terminal" evidence="1">
    <location>
        <begin position="85"/>
        <end position="205"/>
    </location>
</feature>
<dbReference type="KEGG" id="mflg:ABS361_01335"/>
<dbReference type="Gene3D" id="1.10.287.130">
    <property type="match status" value="1"/>
</dbReference>
<evidence type="ECO:0000313" key="2">
    <source>
        <dbReference type="EMBL" id="XBY44977.1"/>
    </source>
</evidence>
<accession>A0AAU7XB07</accession>
<proteinExistence type="predicted"/>
<dbReference type="NCBIfam" id="NF046018">
    <property type="entry name" value="HisPtaseChptBrucRhz"/>
    <property type="match status" value="1"/>
</dbReference>
<protein>
    <submittedName>
        <fullName evidence="2">Histidine phosphotransferase ChpT</fullName>
        <ecNumber evidence="2">2.7.99.-</ecNumber>
    </submittedName>
</protein>
<dbReference type="InterPro" id="IPR018762">
    <property type="entry name" value="ChpT_C"/>
</dbReference>